<organism evidence="2">
    <name type="scientific">Fagus sylvatica</name>
    <name type="common">Beechnut</name>
    <dbReference type="NCBI Taxonomy" id="28930"/>
    <lineage>
        <taxon>Eukaryota</taxon>
        <taxon>Viridiplantae</taxon>
        <taxon>Streptophyta</taxon>
        <taxon>Embryophyta</taxon>
        <taxon>Tracheophyta</taxon>
        <taxon>Spermatophyta</taxon>
        <taxon>Magnoliopsida</taxon>
        <taxon>eudicotyledons</taxon>
        <taxon>Gunneridae</taxon>
        <taxon>Pentapetalae</taxon>
        <taxon>rosids</taxon>
        <taxon>fabids</taxon>
        <taxon>Fagales</taxon>
        <taxon>Fagaceae</taxon>
        <taxon>Fagus</taxon>
    </lineage>
</organism>
<reference evidence="2" key="1">
    <citation type="submission" date="2018-02" db="EMBL/GenBank/DDBJ databases">
        <authorList>
            <person name="Cohen D.B."/>
            <person name="Kent A.D."/>
        </authorList>
    </citation>
    <scope>NUCLEOTIDE SEQUENCE</scope>
</reference>
<feature type="compositionally biased region" description="Basic residues" evidence="1">
    <location>
        <begin position="37"/>
        <end position="48"/>
    </location>
</feature>
<evidence type="ECO:0008006" key="3">
    <source>
        <dbReference type="Google" id="ProtNLM"/>
    </source>
</evidence>
<dbReference type="SUPFAM" id="SSF53098">
    <property type="entry name" value="Ribonuclease H-like"/>
    <property type="match status" value="1"/>
</dbReference>
<dbReference type="PANTHER" id="PTHR35046:SF26">
    <property type="entry name" value="RNA-DIRECTED DNA POLYMERASE"/>
    <property type="match status" value="1"/>
</dbReference>
<feature type="compositionally biased region" description="Basic and acidic residues" evidence="1">
    <location>
        <begin position="25"/>
        <end position="36"/>
    </location>
</feature>
<name>A0A2N9IAG0_FAGSY</name>
<sequence length="581" mass="67109">MANAHDNNVNEGVEGEALTKDEFLQEPNHDGNDRHDNHNKHIPHVHGRRGGVHLNRPLVFEEESSEEDTYARDVFRRDHDQEGLAFGNQERKDYCMKMDLPSFNCLLQIEEVLDWIIKVVYEEESSEEDTYARDVFGRDHDQGGLAFGNQERKDYCMKMDLPSFNCHFQIEEVLDWIIKVERCLEYKEIPKDKRFVTTKEVSSGGSQTKVMATGPTACQGASTNPYTRAFRDKCYCYGEPGHRSSTCPKRTIVNLMELVFEEEEFEKEEGDVDLYLYDPNEIWDKEEGELLGRSLVIQKLLLAPKSEENITSKSLVTKLGLKTETHPDPYKIGWIKKGTEVKFDKEAKEYKKIFALVLADEVLKISIEVPAAMQPLIKAFGEIFLEELLPGLPLMWDIQHCIDLVFGASLPNLPHYQMSLKEWQILNQVDGLLSLNFIQSLILKVGIIRSKFNPRMSGKSRSRPQRDFMSGWYSKMAHFIACRMTFDATWITNLFFKEVVRLHGVPKSITSDQDNKFLSHFWKTLWKKCDTSSNYNNTSHPQTKVVNQTLGNRIRCISSELPKQWDPELSYAEFAYNSTIN</sequence>
<accession>A0A2N9IAG0</accession>
<dbReference type="AlphaFoldDB" id="A0A2N9IAG0"/>
<dbReference type="InterPro" id="IPR012337">
    <property type="entry name" value="RNaseH-like_sf"/>
</dbReference>
<dbReference type="InterPro" id="IPR036397">
    <property type="entry name" value="RNaseH_sf"/>
</dbReference>
<protein>
    <recommendedName>
        <fullName evidence="3">CCHC-type domain-containing protein</fullName>
    </recommendedName>
</protein>
<gene>
    <name evidence="2" type="ORF">FSB_LOCUS48743</name>
</gene>
<feature type="region of interest" description="Disordered" evidence="1">
    <location>
        <begin position="25"/>
        <end position="48"/>
    </location>
</feature>
<dbReference type="GO" id="GO:0003676">
    <property type="term" value="F:nucleic acid binding"/>
    <property type="evidence" value="ECO:0007669"/>
    <property type="project" value="InterPro"/>
</dbReference>
<proteinExistence type="predicted"/>
<evidence type="ECO:0000313" key="2">
    <source>
        <dbReference type="EMBL" id="SPD20861.1"/>
    </source>
</evidence>
<dbReference type="EMBL" id="OIVN01005105">
    <property type="protein sequence ID" value="SPD20861.1"/>
    <property type="molecule type" value="Genomic_DNA"/>
</dbReference>
<dbReference type="PANTHER" id="PTHR35046">
    <property type="entry name" value="ZINC KNUCKLE (CCHC-TYPE) FAMILY PROTEIN"/>
    <property type="match status" value="1"/>
</dbReference>
<evidence type="ECO:0000256" key="1">
    <source>
        <dbReference type="SAM" id="MobiDB-lite"/>
    </source>
</evidence>
<dbReference type="Gene3D" id="3.30.420.10">
    <property type="entry name" value="Ribonuclease H-like superfamily/Ribonuclease H"/>
    <property type="match status" value="1"/>
</dbReference>